<comment type="similarity">
    <text evidence="1">Belongs to the site-specific recombinase resolvase family.</text>
</comment>
<dbReference type="GO" id="GO:0000150">
    <property type="term" value="F:DNA strand exchange activity"/>
    <property type="evidence" value="ECO:0007669"/>
    <property type="project" value="InterPro"/>
</dbReference>
<name>A0A0J1HZY5_NIACI</name>
<dbReference type="Proteomes" id="UP000036045">
    <property type="component" value="Unassembled WGS sequence"/>
</dbReference>
<sequence>MKVAYARVSTEDQNLERQIENLKSFGAEKIFTEKKSGAAVNNREQFQKALDFVREGDYFMVEAIDRLGRNYNEIIETVTTLKNKNAGLIVTSMPILAEAIGNPLLDRFMKDLIVQILAMVAEMERTESKRRQAQGIKIAKEKGVYKGRPLLYSPNAKNPQKRLVYQEVVRMLKSGTPIKQIAEKNAITRSTVYRIKKELAE</sequence>
<dbReference type="InterPro" id="IPR006120">
    <property type="entry name" value="Resolvase_HTH_dom"/>
</dbReference>
<dbReference type="SUPFAM" id="SSF53041">
    <property type="entry name" value="Resolvase-like"/>
    <property type="match status" value="1"/>
</dbReference>
<accession>A0A0J1HZY5</accession>
<dbReference type="PROSITE" id="PS00397">
    <property type="entry name" value="RECOMBINASES_1"/>
    <property type="match status" value="1"/>
</dbReference>
<dbReference type="RefSeq" id="WP_031538326.1">
    <property type="nucleotide sequence ID" value="NZ_JADYUA010000120.1"/>
</dbReference>
<dbReference type="EMBL" id="LDPH01000041">
    <property type="protein sequence ID" value="KLV19228.1"/>
    <property type="molecule type" value="Genomic_DNA"/>
</dbReference>
<dbReference type="Pfam" id="PF02796">
    <property type="entry name" value="HTH_7"/>
    <property type="match status" value="1"/>
</dbReference>
<dbReference type="PROSITE" id="PS51736">
    <property type="entry name" value="RECOMBINASES_3"/>
    <property type="match status" value="1"/>
</dbReference>
<feature type="domain" description="Resolvase/invertase-type recombinase catalytic" evidence="7">
    <location>
        <begin position="1"/>
        <end position="143"/>
    </location>
</feature>
<dbReference type="InterPro" id="IPR050639">
    <property type="entry name" value="SSR_resolvase"/>
</dbReference>
<protein>
    <submittedName>
        <fullName evidence="8">Transposon DNA-invertase</fullName>
    </submittedName>
</protein>
<dbReference type="PANTHER" id="PTHR30461:SF26">
    <property type="entry name" value="RESOLVASE HOMOLOG YNEB"/>
    <property type="match status" value="1"/>
</dbReference>
<dbReference type="GO" id="GO:0003677">
    <property type="term" value="F:DNA binding"/>
    <property type="evidence" value="ECO:0007669"/>
    <property type="project" value="UniProtKB-KW"/>
</dbReference>
<keyword evidence="3" id="KW-0238">DNA-binding</keyword>
<keyword evidence="2" id="KW-0229">DNA integration</keyword>
<dbReference type="CDD" id="cd03768">
    <property type="entry name" value="SR_ResInv"/>
    <property type="match status" value="1"/>
</dbReference>
<dbReference type="PANTHER" id="PTHR30461">
    <property type="entry name" value="DNA-INVERTASE FROM LAMBDOID PROPHAGE"/>
    <property type="match status" value="1"/>
</dbReference>
<dbReference type="Gene3D" id="3.40.50.1390">
    <property type="entry name" value="Resolvase, N-terminal catalytic domain"/>
    <property type="match status" value="1"/>
</dbReference>
<dbReference type="SMART" id="SM00857">
    <property type="entry name" value="Resolvase"/>
    <property type="match status" value="1"/>
</dbReference>
<dbReference type="InterPro" id="IPR036162">
    <property type="entry name" value="Resolvase-like_N_sf"/>
</dbReference>
<dbReference type="Pfam" id="PF00239">
    <property type="entry name" value="Resolvase"/>
    <property type="match status" value="1"/>
</dbReference>
<evidence type="ECO:0000256" key="3">
    <source>
        <dbReference type="ARBA" id="ARBA00023125"/>
    </source>
</evidence>
<dbReference type="InterPro" id="IPR006119">
    <property type="entry name" value="Resolv_N"/>
</dbReference>
<proteinExistence type="inferred from homology"/>
<evidence type="ECO:0000259" key="7">
    <source>
        <dbReference type="PROSITE" id="PS51736"/>
    </source>
</evidence>
<dbReference type="AlphaFoldDB" id="A0A0J1HZY5"/>
<dbReference type="InterPro" id="IPR006118">
    <property type="entry name" value="Recombinase_CS"/>
</dbReference>
<dbReference type="Gene3D" id="1.10.10.60">
    <property type="entry name" value="Homeodomain-like"/>
    <property type="match status" value="1"/>
</dbReference>
<organism evidence="8 9">
    <name type="scientific">Niallia circulans</name>
    <name type="common">Bacillus circulans</name>
    <dbReference type="NCBI Taxonomy" id="1397"/>
    <lineage>
        <taxon>Bacteria</taxon>
        <taxon>Bacillati</taxon>
        <taxon>Bacillota</taxon>
        <taxon>Bacilli</taxon>
        <taxon>Bacillales</taxon>
        <taxon>Bacillaceae</taxon>
        <taxon>Niallia</taxon>
    </lineage>
</organism>
<evidence type="ECO:0000256" key="1">
    <source>
        <dbReference type="ARBA" id="ARBA00009913"/>
    </source>
</evidence>
<dbReference type="OrthoDB" id="9797501at2"/>
<evidence type="ECO:0000313" key="9">
    <source>
        <dbReference type="Proteomes" id="UP000036045"/>
    </source>
</evidence>
<evidence type="ECO:0000313" key="8">
    <source>
        <dbReference type="EMBL" id="KLV19228.1"/>
    </source>
</evidence>
<dbReference type="GO" id="GO:0015074">
    <property type="term" value="P:DNA integration"/>
    <property type="evidence" value="ECO:0007669"/>
    <property type="project" value="UniProtKB-KW"/>
</dbReference>
<evidence type="ECO:0000256" key="2">
    <source>
        <dbReference type="ARBA" id="ARBA00022908"/>
    </source>
</evidence>
<evidence type="ECO:0000256" key="4">
    <source>
        <dbReference type="ARBA" id="ARBA00023172"/>
    </source>
</evidence>
<feature type="active site" description="O-(5'-phospho-DNA)-serine intermediate" evidence="5 6">
    <location>
        <position position="9"/>
    </location>
</feature>
<evidence type="ECO:0000256" key="6">
    <source>
        <dbReference type="PROSITE-ProRule" id="PRU10137"/>
    </source>
</evidence>
<keyword evidence="4" id="KW-0233">DNA recombination</keyword>
<dbReference type="PROSITE" id="PS00398">
    <property type="entry name" value="RECOMBINASES_2"/>
    <property type="match status" value="1"/>
</dbReference>
<evidence type="ECO:0000256" key="5">
    <source>
        <dbReference type="PIRSR" id="PIRSR606118-50"/>
    </source>
</evidence>
<gene>
    <name evidence="8" type="ORF">ABW02_23835</name>
</gene>
<comment type="caution">
    <text evidence="8">The sequence shown here is derived from an EMBL/GenBank/DDBJ whole genome shotgun (WGS) entry which is preliminary data.</text>
</comment>
<dbReference type="PATRIC" id="fig|1397.4.peg.4272"/>
<reference evidence="8 9" key="1">
    <citation type="submission" date="2015-05" db="EMBL/GenBank/DDBJ databases">
        <title>Whole genome sequence and identification of bacterial endophytes from Costus igneus.</title>
        <authorList>
            <person name="Lee Y.P."/>
            <person name="Gan H.M."/>
            <person name="Eng W."/>
            <person name="Wheatley M.S."/>
            <person name="Caraballo A."/>
            <person name="Polter S."/>
            <person name="Savka M.A."/>
            <person name="Hudson A.O."/>
        </authorList>
    </citation>
    <scope>NUCLEOTIDE SEQUENCE [LARGE SCALE GENOMIC DNA]</scope>
    <source>
        <strain evidence="8 9">RIT379</strain>
    </source>
</reference>
<keyword evidence="9" id="KW-1185">Reference proteome</keyword>